<accession>K9GZ88</accession>
<feature type="compositionally biased region" description="Basic and acidic residues" evidence="1">
    <location>
        <begin position="1"/>
        <end position="18"/>
    </location>
</feature>
<evidence type="ECO:0000313" key="3">
    <source>
        <dbReference type="Proteomes" id="UP000009886"/>
    </source>
</evidence>
<dbReference type="Proteomes" id="UP000009886">
    <property type="component" value="Unassembled WGS sequence"/>
</dbReference>
<comment type="caution">
    <text evidence="2">The sequence shown here is derived from an EMBL/GenBank/DDBJ whole genome shotgun (WGS) entry which is preliminary data.</text>
</comment>
<gene>
    <name evidence="2" type="ORF">PDIP_27600</name>
</gene>
<proteinExistence type="predicted"/>
<dbReference type="KEGG" id="pdp:PDIP_27600"/>
<name>K9GZ88_PEND1</name>
<dbReference type="VEuPathDB" id="FungiDB:PDIP_27600"/>
<sequence>MERSGVRSRLVGREEVLRHVVTKTRKQPSATKKGENMVPAPEAEEAPGTGFTPTEQVEESQPRDWNPAHKAEEKTQEENFCQQQWPDEPTQGRVEEIHDMDLDDVGEPEEGGQGDQQMEDAPPAHQTSPYLFRKPRRCQGAGWQDGMIGDDW</sequence>
<feature type="region of interest" description="Disordered" evidence="1">
    <location>
        <begin position="1"/>
        <end position="152"/>
    </location>
</feature>
<reference evidence="3" key="1">
    <citation type="journal article" date="2012" name="BMC Genomics">
        <title>Genome sequence of the necrotrophic fungus Penicillium digitatum, the main postharvest pathogen of citrus.</title>
        <authorList>
            <person name="Marcet-Houben M."/>
            <person name="Ballester A.-R."/>
            <person name="de la Fuente B."/>
            <person name="Harries E."/>
            <person name="Marcos J.F."/>
            <person name="Gonzalez-Candelas L."/>
            <person name="Gabaldon T."/>
        </authorList>
    </citation>
    <scope>NUCLEOTIDE SEQUENCE [LARGE SCALE GENOMIC DNA]</scope>
    <source>
        <strain evidence="3">Pd1 / CECT 20795</strain>
    </source>
</reference>
<dbReference type="AlphaFoldDB" id="K9GZ88"/>
<protein>
    <submittedName>
        <fullName evidence="2">Uncharacterized protein</fullName>
    </submittedName>
</protein>
<dbReference type="EMBL" id="AKCU01000186">
    <property type="protein sequence ID" value="EKV18291.1"/>
    <property type="molecule type" value="Genomic_DNA"/>
</dbReference>
<evidence type="ECO:0000313" key="2">
    <source>
        <dbReference type="EMBL" id="EKV18291.1"/>
    </source>
</evidence>
<dbReference type="HOGENOM" id="CLU_1722975_0_0_1"/>
<evidence type="ECO:0000256" key="1">
    <source>
        <dbReference type="SAM" id="MobiDB-lite"/>
    </source>
</evidence>
<feature type="compositionally biased region" description="Acidic residues" evidence="1">
    <location>
        <begin position="101"/>
        <end position="112"/>
    </location>
</feature>
<feature type="compositionally biased region" description="Basic and acidic residues" evidence="1">
    <location>
        <begin position="60"/>
        <end position="77"/>
    </location>
</feature>
<organism evidence="2 3">
    <name type="scientific">Penicillium digitatum (strain Pd1 / CECT 20795)</name>
    <name type="common">Green mold</name>
    <dbReference type="NCBI Taxonomy" id="1170230"/>
    <lineage>
        <taxon>Eukaryota</taxon>
        <taxon>Fungi</taxon>
        <taxon>Dikarya</taxon>
        <taxon>Ascomycota</taxon>
        <taxon>Pezizomycotina</taxon>
        <taxon>Eurotiomycetes</taxon>
        <taxon>Eurotiomycetidae</taxon>
        <taxon>Eurotiales</taxon>
        <taxon>Aspergillaceae</taxon>
        <taxon>Penicillium</taxon>
    </lineage>
</organism>